<comment type="caution">
    <text evidence="1">The sequence shown here is derived from an EMBL/GenBank/DDBJ whole genome shotgun (WGS) entry which is preliminary data.</text>
</comment>
<dbReference type="EMBL" id="JAXAFO010000001">
    <property type="protein sequence ID" value="MDX6847767.1"/>
    <property type="molecule type" value="Genomic_DNA"/>
</dbReference>
<accession>A0ABU4RSA3</accession>
<proteinExistence type="predicted"/>
<evidence type="ECO:0000313" key="1">
    <source>
        <dbReference type="EMBL" id="MDX6847767.1"/>
    </source>
</evidence>
<organism evidence="1 2">
    <name type="scientific">Gilvimarinus gilvus</name>
    <dbReference type="NCBI Taxonomy" id="3058038"/>
    <lineage>
        <taxon>Bacteria</taxon>
        <taxon>Pseudomonadati</taxon>
        <taxon>Pseudomonadota</taxon>
        <taxon>Gammaproteobacteria</taxon>
        <taxon>Cellvibrionales</taxon>
        <taxon>Cellvibrionaceae</taxon>
        <taxon>Gilvimarinus</taxon>
    </lineage>
</organism>
<dbReference type="RefSeq" id="WP_302724369.1">
    <property type="nucleotide sequence ID" value="NZ_JAULRU010000797.1"/>
</dbReference>
<dbReference type="Proteomes" id="UP001273505">
    <property type="component" value="Unassembled WGS sequence"/>
</dbReference>
<protein>
    <submittedName>
        <fullName evidence="1">Uncharacterized protein</fullName>
    </submittedName>
</protein>
<keyword evidence="2" id="KW-1185">Reference proteome</keyword>
<name>A0ABU4RSA3_9GAMM</name>
<evidence type="ECO:0000313" key="2">
    <source>
        <dbReference type="Proteomes" id="UP001273505"/>
    </source>
</evidence>
<sequence length="81" mass="8653">MVFVSVKALSIFGIRRMLMQDFTPAVAMLNGGPCQLGATRNAGVTAKWSVTVPSLKHINLPASLVAYKSLSDGTIALLYEN</sequence>
<reference evidence="1 2" key="1">
    <citation type="submission" date="2023-11" db="EMBL/GenBank/DDBJ databases">
        <title>Gilvimarinus fulvus sp. nov., isolated from the surface of Kelp.</title>
        <authorList>
            <person name="Sun Y.Y."/>
            <person name="Gong Y."/>
            <person name="Du Z.J."/>
        </authorList>
    </citation>
    <scope>NUCLEOTIDE SEQUENCE [LARGE SCALE GENOMIC DNA]</scope>
    <source>
        <strain evidence="1 2">SDUM040013</strain>
    </source>
</reference>
<gene>
    <name evidence="1" type="ORF">SCD92_00255</name>
</gene>